<feature type="domain" description="SHOCT" evidence="2">
    <location>
        <begin position="66"/>
        <end position="91"/>
    </location>
</feature>
<gene>
    <name evidence="3" type="ORF">GXN74_02430</name>
</gene>
<keyword evidence="1" id="KW-0812">Transmembrane</keyword>
<keyword evidence="1" id="KW-0472">Membrane</keyword>
<reference evidence="3 4" key="1">
    <citation type="submission" date="2020-01" db="EMBL/GenBank/DDBJ databases">
        <title>Anaeroalcalibacter tamaniensis gen. nov., sp. nov., moderately halophilic strictly anaerobic fermenter bacterium from mud volcano of Taman peninsula.</title>
        <authorList>
            <person name="Frolova A."/>
            <person name="Merkel A.Y."/>
            <person name="Slobodkin A.I."/>
        </authorList>
    </citation>
    <scope>NUCLEOTIDE SEQUENCE [LARGE SCALE GENOMIC DNA]</scope>
    <source>
        <strain evidence="3 4">F-3ap</strain>
    </source>
</reference>
<organism evidence="3 4">
    <name type="scientific">Anaerotalea alkaliphila</name>
    <dbReference type="NCBI Taxonomy" id="2662126"/>
    <lineage>
        <taxon>Bacteria</taxon>
        <taxon>Bacillati</taxon>
        <taxon>Bacillota</taxon>
        <taxon>Clostridia</taxon>
        <taxon>Eubacteriales</taxon>
        <taxon>Anaerotalea</taxon>
    </lineage>
</organism>
<keyword evidence="4" id="KW-1185">Reference proteome</keyword>
<dbReference type="Pfam" id="PF09851">
    <property type="entry name" value="SHOCT"/>
    <property type="match status" value="1"/>
</dbReference>
<feature type="transmembrane region" description="Helical" evidence="1">
    <location>
        <begin position="29"/>
        <end position="51"/>
    </location>
</feature>
<dbReference type="Proteomes" id="UP000461585">
    <property type="component" value="Unassembled WGS sequence"/>
</dbReference>
<evidence type="ECO:0000313" key="3">
    <source>
        <dbReference type="EMBL" id="NDL66606.1"/>
    </source>
</evidence>
<evidence type="ECO:0000256" key="1">
    <source>
        <dbReference type="SAM" id="Phobius"/>
    </source>
</evidence>
<accession>A0A7X5HTX9</accession>
<keyword evidence="1" id="KW-1133">Transmembrane helix</keyword>
<evidence type="ECO:0000313" key="4">
    <source>
        <dbReference type="Proteomes" id="UP000461585"/>
    </source>
</evidence>
<comment type="caution">
    <text evidence="3">The sequence shown here is derived from an EMBL/GenBank/DDBJ whole genome shotgun (WGS) entry which is preliminary data.</text>
</comment>
<dbReference type="InterPro" id="IPR018649">
    <property type="entry name" value="SHOCT"/>
</dbReference>
<protein>
    <recommendedName>
        <fullName evidence="2">SHOCT domain-containing protein</fullName>
    </recommendedName>
</protein>
<dbReference type="AlphaFoldDB" id="A0A7X5HTX9"/>
<dbReference type="EMBL" id="JAAEEH010000004">
    <property type="protein sequence ID" value="NDL66606.1"/>
    <property type="molecule type" value="Genomic_DNA"/>
</dbReference>
<name>A0A7X5HTX9_9FIRM</name>
<evidence type="ECO:0000259" key="2">
    <source>
        <dbReference type="Pfam" id="PF09851"/>
    </source>
</evidence>
<sequence length="94" mass="10601">MRFPRGYDFERGWEYGGRCMDWFGGPGGFLVGGVLLLLLLVAAVLLVLLLLKRKQGGGGQGARDQAMEILKMKLVNGEIDEEEYQKKKELLERK</sequence>
<dbReference type="RefSeq" id="WP_162369335.1">
    <property type="nucleotide sequence ID" value="NZ_JAAEEH010000004.1"/>
</dbReference>
<proteinExistence type="predicted"/>